<gene>
    <name evidence="1" type="ORF">PYW08_011590</name>
</gene>
<comment type="caution">
    <text evidence="1">The sequence shown here is derived from an EMBL/GenBank/DDBJ whole genome shotgun (WGS) entry which is preliminary data.</text>
</comment>
<protein>
    <submittedName>
        <fullName evidence="1">Uncharacterized protein</fullName>
    </submittedName>
</protein>
<keyword evidence="2" id="KW-1185">Reference proteome</keyword>
<name>A0ACC2QJV1_9NEOP</name>
<reference evidence="1" key="1">
    <citation type="submission" date="2023-03" db="EMBL/GenBank/DDBJ databases">
        <title>Chromosome-level genomes of two armyworms, Mythimna separata and Mythimna loreyi, provide insights into the biosynthesis and reception of sex pheromones.</title>
        <authorList>
            <person name="Zhao H."/>
        </authorList>
    </citation>
    <scope>NUCLEOTIDE SEQUENCE</scope>
    <source>
        <strain evidence="1">BeijingLab</strain>
    </source>
</reference>
<sequence>MTIPQCKRCCCCLPLRPGLLAWGYFKIIVDVLVIPFLVYFLLTSILISLSGLGHSKHLIWILLFAAIYFIIFFMFITDLVVSIMFVIAAHKKNVKLIRAFYIYSVVLFILSALLILLGVIITIVKGLPKSALICSLMFVGWFPILVVQGYFILLLRSEVTKLDAGSRFKFVNNSTEAQCMMIRKENDAVMETV</sequence>
<dbReference type="Proteomes" id="UP001231649">
    <property type="component" value="Chromosome 3"/>
</dbReference>
<evidence type="ECO:0000313" key="1">
    <source>
        <dbReference type="EMBL" id="KAJ8719415.1"/>
    </source>
</evidence>
<dbReference type="EMBL" id="CM056779">
    <property type="protein sequence ID" value="KAJ8719415.1"/>
    <property type="molecule type" value="Genomic_DNA"/>
</dbReference>
<proteinExistence type="predicted"/>
<organism evidence="1 2">
    <name type="scientific">Mythimna loreyi</name>
    <dbReference type="NCBI Taxonomy" id="667449"/>
    <lineage>
        <taxon>Eukaryota</taxon>
        <taxon>Metazoa</taxon>
        <taxon>Ecdysozoa</taxon>
        <taxon>Arthropoda</taxon>
        <taxon>Hexapoda</taxon>
        <taxon>Insecta</taxon>
        <taxon>Pterygota</taxon>
        <taxon>Neoptera</taxon>
        <taxon>Endopterygota</taxon>
        <taxon>Lepidoptera</taxon>
        <taxon>Glossata</taxon>
        <taxon>Ditrysia</taxon>
        <taxon>Noctuoidea</taxon>
        <taxon>Noctuidae</taxon>
        <taxon>Noctuinae</taxon>
        <taxon>Hadenini</taxon>
        <taxon>Mythimna</taxon>
    </lineage>
</organism>
<accession>A0ACC2QJV1</accession>
<evidence type="ECO:0000313" key="2">
    <source>
        <dbReference type="Proteomes" id="UP001231649"/>
    </source>
</evidence>